<sequence length="80" mass="8643">MNVDTPIEEQIQAWVAEAEADCDVAELKRRGRGHSRAWGRACGRGHALTADELAALDVIADRGQVTRAEAIRQVLAAYAA</sequence>
<organism evidence="1 2">
    <name type="scientific">Cutibacterium granulosum TM11</name>
    <dbReference type="NCBI Taxonomy" id="1292373"/>
    <lineage>
        <taxon>Bacteria</taxon>
        <taxon>Bacillati</taxon>
        <taxon>Actinomycetota</taxon>
        <taxon>Actinomycetes</taxon>
        <taxon>Propionibacteriales</taxon>
        <taxon>Propionibacteriaceae</taxon>
        <taxon>Cutibacterium</taxon>
    </lineage>
</organism>
<accession>A0ACB4UM02</accession>
<comment type="caution">
    <text evidence="1">The sequence shown here is derived from an EMBL/GenBank/DDBJ whole genome shotgun (WGS) entry which is preliminary data.</text>
</comment>
<dbReference type="EMBL" id="AOST01000073">
    <property type="protein sequence ID" value="ERF63639.1"/>
    <property type="molecule type" value="Genomic_DNA"/>
</dbReference>
<name>A0ACB4UM02_9ACTN</name>
<proteinExistence type="predicted"/>
<reference evidence="1 2" key="1">
    <citation type="journal article" date="2013" name="BMC Genomics">
        <title>Comparative genomics reveals distinct host-interacting traits of three major human-associated propionibacteria.</title>
        <authorList>
            <person name="Mak T.N."/>
            <person name="Schmid M."/>
            <person name="Brzuszkiewicz E."/>
            <person name="Zeng G."/>
            <person name="Meyer R."/>
            <person name="Sfanos K.S."/>
            <person name="Brinkmann V."/>
            <person name="Meyer T.F."/>
            <person name="Bruggemann H."/>
        </authorList>
    </citation>
    <scope>NUCLEOTIDE SEQUENCE [LARGE SCALE GENOMIC DNA]</scope>
    <source>
        <strain evidence="1 2">TM11</strain>
    </source>
</reference>
<evidence type="ECO:0000313" key="2">
    <source>
        <dbReference type="Proteomes" id="UP000053711"/>
    </source>
</evidence>
<keyword evidence="2" id="KW-1185">Reference proteome</keyword>
<evidence type="ECO:0000313" key="1">
    <source>
        <dbReference type="EMBL" id="ERF63639.1"/>
    </source>
</evidence>
<gene>
    <name evidence="1" type="ORF">H640_08209</name>
</gene>
<dbReference type="Proteomes" id="UP000053711">
    <property type="component" value="Unassembled WGS sequence"/>
</dbReference>
<protein>
    <submittedName>
        <fullName evidence="1">Uncharacterized protein</fullName>
    </submittedName>
</protein>